<dbReference type="AlphaFoldDB" id="A0A5C5VM44"/>
<sequence length="63" mass="7156">MKTIEIIVSPKGETRLETKGYSGAECQDASRFLEQALGKRTKEQLTSEFHTSQTQHQNTQQET</sequence>
<comment type="caution">
    <text evidence="2">The sequence shown here is derived from an EMBL/GenBank/DDBJ whole genome shotgun (WGS) entry which is preliminary data.</text>
</comment>
<organism evidence="2 3">
    <name type="scientific">Blastopirellula retiformator</name>
    <dbReference type="NCBI Taxonomy" id="2527970"/>
    <lineage>
        <taxon>Bacteria</taxon>
        <taxon>Pseudomonadati</taxon>
        <taxon>Planctomycetota</taxon>
        <taxon>Planctomycetia</taxon>
        <taxon>Pirellulales</taxon>
        <taxon>Pirellulaceae</taxon>
        <taxon>Blastopirellula</taxon>
    </lineage>
</organism>
<evidence type="ECO:0000313" key="2">
    <source>
        <dbReference type="EMBL" id="TWT38945.1"/>
    </source>
</evidence>
<dbReference type="InterPro" id="IPR021375">
    <property type="entry name" value="DUF2997"/>
</dbReference>
<name>A0A5C5VM44_9BACT</name>
<gene>
    <name evidence="2" type="ORF">Enr8_06390</name>
</gene>
<keyword evidence="3" id="KW-1185">Reference proteome</keyword>
<evidence type="ECO:0008006" key="4">
    <source>
        <dbReference type="Google" id="ProtNLM"/>
    </source>
</evidence>
<reference evidence="2 3" key="1">
    <citation type="submission" date="2019-02" db="EMBL/GenBank/DDBJ databases">
        <title>Deep-cultivation of Planctomycetes and their phenomic and genomic characterization uncovers novel biology.</title>
        <authorList>
            <person name="Wiegand S."/>
            <person name="Jogler M."/>
            <person name="Boedeker C."/>
            <person name="Pinto D."/>
            <person name="Vollmers J."/>
            <person name="Rivas-Marin E."/>
            <person name="Kohn T."/>
            <person name="Peeters S.H."/>
            <person name="Heuer A."/>
            <person name="Rast P."/>
            <person name="Oberbeckmann S."/>
            <person name="Bunk B."/>
            <person name="Jeske O."/>
            <person name="Meyerdierks A."/>
            <person name="Storesund J.E."/>
            <person name="Kallscheuer N."/>
            <person name="Luecker S."/>
            <person name="Lage O.M."/>
            <person name="Pohl T."/>
            <person name="Merkel B.J."/>
            <person name="Hornburger P."/>
            <person name="Mueller R.-W."/>
            <person name="Bruemmer F."/>
            <person name="Labrenz M."/>
            <person name="Spormann A.M."/>
            <person name="Op Den Camp H."/>
            <person name="Overmann J."/>
            <person name="Amann R."/>
            <person name="Jetten M.S.M."/>
            <person name="Mascher T."/>
            <person name="Medema M.H."/>
            <person name="Devos D.P."/>
            <person name="Kaster A.-K."/>
            <person name="Ovreas L."/>
            <person name="Rohde M."/>
            <person name="Galperin M.Y."/>
            <person name="Jogler C."/>
        </authorList>
    </citation>
    <scope>NUCLEOTIDE SEQUENCE [LARGE SCALE GENOMIC DNA]</scope>
    <source>
        <strain evidence="2 3">Enr8</strain>
    </source>
</reference>
<evidence type="ECO:0000313" key="3">
    <source>
        <dbReference type="Proteomes" id="UP000318878"/>
    </source>
</evidence>
<dbReference type="Proteomes" id="UP000318878">
    <property type="component" value="Unassembled WGS sequence"/>
</dbReference>
<evidence type="ECO:0000256" key="1">
    <source>
        <dbReference type="SAM" id="MobiDB-lite"/>
    </source>
</evidence>
<dbReference type="RefSeq" id="WP_146429160.1">
    <property type="nucleotide sequence ID" value="NZ_SJPF01000001.1"/>
</dbReference>
<protein>
    <recommendedName>
        <fullName evidence="4">DUF2997 domain-containing protein</fullName>
    </recommendedName>
</protein>
<dbReference type="OrthoDB" id="288620at2"/>
<accession>A0A5C5VM44</accession>
<dbReference type="Pfam" id="PF11211">
    <property type="entry name" value="DUF2997"/>
    <property type="match status" value="1"/>
</dbReference>
<feature type="compositionally biased region" description="Low complexity" evidence="1">
    <location>
        <begin position="51"/>
        <end position="63"/>
    </location>
</feature>
<proteinExistence type="predicted"/>
<dbReference type="EMBL" id="SJPF01000001">
    <property type="protein sequence ID" value="TWT38945.1"/>
    <property type="molecule type" value="Genomic_DNA"/>
</dbReference>
<feature type="region of interest" description="Disordered" evidence="1">
    <location>
        <begin position="40"/>
        <end position="63"/>
    </location>
</feature>